<dbReference type="Gene3D" id="3.30.160.60">
    <property type="entry name" value="Classic Zinc Finger"/>
    <property type="match status" value="1"/>
</dbReference>
<evidence type="ECO:0000256" key="4">
    <source>
        <dbReference type="ARBA" id="ARBA00022833"/>
    </source>
</evidence>
<dbReference type="Gene3D" id="3.30.40.10">
    <property type="entry name" value="Zinc/RING finger domain, C3HC4 (zinc finger)"/>
    <property type="match status" value="1"/>
</dbReference>
<dbReference type="InterPro" id="IPR017907">
    <property type="entry name" value="Znf_RING_CS"/>
</dbReference>
<dbReference type="SMART" id="SM00449">
    <property type="entry name" value="SPRY"/>
    <property type="match status" value="1"/>
</dbReference>
<dbReference type="Proteomes" id="UP000281406">
    <property type="component" value="Unassembled WGS sequence"/>
</dbReference>
<dbReference type="InterPro" id="IPR058030">
    <property type="entry name" value="TRIM8/14/16/25/29/45/65_CC"/>
</dbReference>
<evidence type="ECO:0000256" key="5">
    <source>
        <dbReference type="ARBA" id="ARBA00022859"/>
    </source>
</evidence>
<dbReference type="AlphaFoldDB" id="A0A3N0YY61"/>
<keyword evidence="3 6" id="KW-0863">Zinc-finger</keyword>
<keyword evidence="7" id="KW-0175">Coiled coil</keyword>
<dbReference type="Pfam" id="PF00643">
    <property type="entry name" value="zf-B_box"/>
    <property type="match status" value="1"/>
</dbReference>
<dbReference type="InterPro" id="IPR051051">
    <property type="entry name" value="E3_ubiq-ligase_TRIM/RNF"/>
</dbReference>
<evidence type="ECO:0000259" key="8">
    <source>
        <dbReference type="PROSITE" id="PS50089"/>
    </source>
</evidence>
<dbReference type="InterPro" id="IPR001870">
    <property type="entry name" value="B30.2/SPRY"/>
</dbReference>
<evidence type="ECO:0000256" key="6">
    <source>
        <dbReference type="PROSITE-ProRule" id="PRU00024"/>
    </source>
</evidence>
<proteinExistence type="predicted"/>
<dbReference type="Pfam" id="PF13765">
    <property type="entry name" value="PRY"/>
    <property type="match status" value="1"/>
</dbReference>
<evidence type="ECO:0000313" key="11">
    <source>
        <dbReference type="EMBL" id="ROL51235.1"/>
    </source>
</evidence>
<dbReference type="InterPro" id="IPR006574">
    <property type="entry name" value="PRY"/>
</dbReference>
<dbReference type="PROSITE" id="PS50089">
    <property type="entry name" value="ZF_RING_2"/>
    <property type="match status" value="1"/>
</dbReference>
<protein>
    <submittedName>
        <fullName evidence="11">Tripartite motif-containing protein 16</fullName>
    </submittedName>
</protein>
<evidence type="ECO:0000256" key="1">
    <source>
        <dbReference type="ARBA" id="ARBA00022588"/>
    </source>
</evidence>
<dbReference type="GO" id="GO:0005737">
    <property type="term" value="C:cytoplasm"/>
    <property type="evidence" value="ECO:0007669"/>
    <property type="project" value="UniProtKB-ARBA"/>
</dbReference>
<evidence type="ECO:0000256" key="3">
    <source>
        <dbReference type="ARBA" id="ARBA00022771"/>
    </source>
</evidence>
<dbReference type="InterPro" id="IPR043136">
    <property type="entry name" value="B30.2/SPRY_sf"/>
</dbReference>
<dbReference type="SMART" id="SM00589">
    <property type="entry name" value="PRY"/>
    <property type="match status" value="1"/>
</dbReference>
<dbReference type="CDD" id="cd16040">
    <property type="entry name" value="SPRY_PRY_SNTX"/>
    <property type="match status" value="1"/>
</dbReference>
<dbReference type="Pfam" id="PF25600">
    <property type="entry name" value="TRIM_CC"/>
    <property type="match status" value="1"/>
</dbReference>
<evidence type="ECO:0000256" key="2">
    <source>
        <dbReference type="ARBA" id="ARBA00022723"/>
    </source>
</evidence>
<dbReference type="PANTHER" id="PTHR25465">
    <property type="entry name" value="B-BOX DOMAIN CONTAINING"/>
    <property type="match status" value="1"/>
</dbReference>
<gene>
    <name evidence="11" type="ORF">DPX16_1477</name>
</gene>
<dbReference type="InterPro" id="IPR013083">
    <property type="entry name" value="Znf_RING/FYVE/PHD"/>
</dbReference>
<feature type="domain" description="B30.2/SPRY" evidence="10">
    <location>
        <begin position="338"/>
        <end position="535"/>
    </location>
</feature>
<dbReference type="PRINTS" id="PR01407">
    <property type="entry name" value="BUTYPHLNCDUF"/>
</dbReference>
<evidence type="ECO:0000256" key="7">
    <source>
        <dbReference type="SAM" id="Coils"/>
    </source>
</evidence>
<dbReference type="InterPro" id="IPR000315">
    <property type="entry name" value="Znf_B-box"/>
</dbReference>
<keyword evidence="2" id="KW-0479">Metal-binding</keyword>
<organism evidence="11 12">
    <name type="scientific">Anabarilius grahami</name>
    <name type="common">Kanglang fish</name>
    <name type="synonym">Barilius grahami</name>
    <dbReference type="NCBI Taxonomy" id="495550"/>
    <lineage>
        <taxon>Eukaryota</taxon>
        <taxon>Metazoa</taxon>
        <taxon>Chordata</taxon>
        <taxon>Craniata</taxon>
        <taxon>Vertebrata</taxon>
        <taxon>Euteleostomi</taxon>
        <taxon>Actinopterygii</taxon>
        <taxon>Neopterygii</taxon>
        <taxon>Teleostei</taxon>
        <taxon>Ostariophysi</taxon>
        <taxon>Cypriniformes</taxon>
        <taxon>Xenocyprididae</taxon>
        <taxon>Xenocypridinae</taxon>
        <taxon>Xenocypridinae incertae sedis</taxon>
        <taxon>Anabarilius</taxon>
    </lineage>
</organism>
<keyword evidence="4" id="KW-0862">Zinc</keyword>
<dbReference type="InterPro" id="IPR003879">
    <property type="entry name" value="Butyrophylin_SPRY"/>
</dbReference>
<dbReference type="PANTHER" id="PTHR25465:SF5">
    <property type="entry name" value="E3 UBIQUITIN_ISG15 LIGASE TRIM25-RELATED"/>
    <property type="match status" value="1"/>
</dbReference>
<feature type="coiled-coil region" evidence="7">
    <location>
        <begin position="198"/>
        <end position="290"/>
    </location>
</feature>
<dbReference type="SUPFAM" id="SSF57850">
    <property type="entry name" value="RING/U-box"/>
    <property type="match status" value="1"/>
</dbReference>
<keyword evidence="12" id="KW-1185">Reference proteome</keyword>
<dbReference type="PROSITE" id="PS50188">
    <property type="entry name" value="B302_SPRY"/>
    <property type="match status" value="1"/>
</dbReference>
<keyword evidence="1" id="KW-0399">Innate immunity</keyword>
<feature type="domain" description="B box-type" evidence="9">
    <location>
        <begin position="143"/>
        <end position="183"/>
    </location>
</feature>
<sequence>MAEVGISQDEFKCSMCLDLLKDPVTIPCGHSYCKSCITVCWDQEDQMRVYKCPQCKQTVSPRPALAENTMLAEVMEKLMKRKLPADCYAGDGDVECDVCTGRKHKAVKSCLECLNSYCQNHLEKHESFFKRKRHNLTEATGRLQEMICQTHDKLCEVFCRTDQKFICVLCTMDEHKNHDTVSTAAQRTENQKQLKEKQRLFQQRIQQREKDLQQLREAVKSHKRSAQTAVEDSERIFTELIRSIKRSRSEATQQIRDQEKTAVSRAEGRLERLEQEINDLRRRDAELEQLSHTQDHIHFLQSFQTLSTPPESTDVNDNIFSSLSSFDGVRESVRQLRDKLEDFCKEELKKISDRDSHQLTLDLNTAHKYFRLSEGNTVIKSIWKEQVYPDHPDRFDYYHQVLCRESVSDRRCYWEIEWSGENVAISVSYKSISRKGKGKECLFGSNDQSWSLICTPDSYSFRHNNIGTELTVESIISSRIGVYVDHSAGTLSFYSVSGDTMILIHTVQTTFTQPLYPGFRLYRGASVKISVDESE</sequence>
<evidence type="ECO:0000259" key="10">
    <source>
        <dbReference type="PROSITE" id="PS50188"/>
    </source>
</evidence>
<dbReference type="Gene3D" id="4.10.830.40">
    <property type="match status" value="1"/>
</dbReference>
<evidence type="ECO:0000259" key="9">
    <source>
        <dbReference type="PROSITE" id="PS50119"/>
    </source>
</evidence>
<dbReference type="GO" id="GO:0045087">
    <property type="term" value="P:innate immune response"/>
    <property type="evidence" value="ECO:0007669"/>
    <property type="project" value="UniProtKB-KW"/>
</dbReference>
<dbReference type="PROSITE" id="PS50119">
    <property type="entry name" value="ZF_BBOX"/>
    <property type="match status" value="1"/>
</dbReference>
<dbReference type="PROSITE" id="PS00518">
    <property type="entry name" value="ZF_RING_1"/>
    <property type="match status" value="1"/>
</dbReference>
<dbReference type="OrthoDB" id="6270329at2759"/>
<accession>A0A3N0YY61</accession>
<dbReference type="InterPro" id="IPR003877">
    <property type="entry name" value="SPRY_dom"/>
</dbReference>
<dbReference type="FunFam" id="2.60.120.920:FF:000066">
    <property type="entry name" value="Si:ch211-208f21.3"/>
    <property type="match status" value="1"/>
</dbReference>
<evidence type="ECO:0000313" key="12">
    <source>
        <dbReference type="Proteomes" id="UP000281406"/>
    </source>
</evidence>
<dbReference type="Gene3D" id="2.60.120.920">
    <property type="match status" value="1"/>
</dbReference>
<dbReference type="SUPFAM" id="SSF49899">
    <property type="entry name" value="Concanavalin A-like lectins/glucanases"/>
    <property type="match status" value="1"/>
</dbReference>
<dbReference type="InterPro" id="IPR013320">
    <property type="entry name" value="ConA-like_dom_sf"/>
</dbReference>
<dbReference type="InterPro" id="IPR001841">
    <property type="entry name" value="Znf_RING"/>
</dbReference>
<dbReference type="SMART" id="SM00336">
    <property type="entry name" value="BBOX"/>
    <property type="match status" value="1"/>
</dbReference>
<keyword evidence="5" id="KW-0391">Immunity</keyword>
<dbReference type="Pfam" id="PF15227">
    <property type="entry name" value="zf-C3HC4_4"/>
    <property type="match status" value="1"/>
</dbReference>
<dbReference type="SUPFAM" id="SSF57845">
    <property type="entry name" value="B-box zinc-binding domain"/>
    <property type="match status" value="1"/>
</dbReference>
<dbReference type="CDD" id="cd19769">
    <property type="entry name" value="Bbox2_TRIM16-like"/>
    <property type="match status" value="1"/>
</dbReference>
<dbReference type="Pfam" id="PF00622">
    <property type="entry name" value="SPRY"/>
    <property type="match status" value="1"/>
</dbReference>
<comment type="caution">
    <text evidence="11">The sequence shown here is derived from an EMBL/GenBank/DDBJ whole genome shotgun (WGS) entry which is preliminary data.</text>
</comment>
<dbReference type="EMBL" id="RJVU01019022">
    <property type="protein sequence ID" value="ROL51235.1"/>
    <property type="molecule type" value="Genomic_DNA"/>
</dbReference>
<reference evidence="11 12" key="1">
    <citation type="submission" date="2018-10" db="EMBL/GenBank/DDBJ databases">
        <title>Genome assembly for a Yunnan-Guizhou Plateau 3E fish, Anabarilius grahami (Regan), and its evolutionary and genetic applications.</title>
        <authorList>
            <person name="Jiang W."/>
        </authorList>
    </citation>
    <scope>NUCLEOTIDE SEQUENCE [LARGE SCALE GENOMIC DNA]</scope>
    <source>
        <strain evidence="11">AG-KIZ</strain>
        <tissue evidence="11">Muscle</tissue>
    </source>
</reference>
<dbReference type="SMART" id="SM00184">
    <property type="entry name" value="RING"/>
    <property type="match status" value="1"/>
</dbReference>
<dbReference type="GO" id="GO:0008270">
    <property type="term" value="F:zinc ion binding"/>
    <property type="evidence" value="ECO:0007669"/>
    <property type="project" value="UniProtKB-KW"/>
</dbReference>
<feature type="domain" description="RING-type" evidence="8">
    <location>
        <begin position="13"/>
        <end position="56"/>
    </location>
</feature>
<name>A0A3N0YY61_ANAGA</name>